<evidence type="ECO:0000313" key="2">
    <source>
        <dbReference type="Proteomes" id="UP000503447"/>
    </source>
</evidence>
<evidence type="ECO:0000313" key="1">
    <source>
        <dbReference type="EMBL" id="QJX01220.1"/>
    </source>
</evidence>
<dbReference type="KEGG" id="ftj:FTUN_8859"/>
<name>A0A6M5Z474_9BACT</name>
<keyword evidence="2" id="KW-1185">Reference proteome</keyword>
<dbReference type="RefSeq" id="WP_171475812.1">
    <property type="nucleotide sequence ID" value="NZ_CP053452.2"/>
</dbReference>
<proteinExistence type="predicted"/>
<protein>
    <submittedName>
        <fullName evidence="1">Uncharacterized protein</fullName>
    </submittedName>
</protein>
<reference evidence="2" key="1">
    <citation type="submission" date="2020-05" db="EMBL/GenBank/DDBJ databases">
        <title>Frigoriglobus tundricola gen. nov., sp. nov., a psychrotolerant cellulolytic planctomycete of the family Gemmataceae with two divergent copies of 16S rRNA gene.</title>
        <authorList>
            <person name="Kulichevskaya I.S."/>
            <person name="Ivanova A.A."/>
            <person name="Naumoff D.G."/>
            <person name="Beletsky A.V."/>
            <person name="Rijpstra W.I.C."/>
            <person name="Sinninghe Damste J.S."/>
            <person name="Mardanov A.V."/>
            <person name="Ravin N.V."/>
            <person name="Dedysh S.N."/>
        </authorList>
    </citation>
    <scope>NUCLEOTIDE SEQUENCE [LARGE SCALE GENOMIC DNA]</scope>
    <source>
        <strain evidence="2">PL17</strain>
    </source>
</reference>
<accession>A0A6M5Z474</accession>
<dbReference type="InterPro" id="IPR045534">
    <property type="entry name" value="DUF6428"/>
</dbReference>
<dbReference type="Proteomes" id="UP000503447">
    <property type="component" value="Chromosome"/>
</dbReference>
<dbReference type="Pfam" id="PF20001">
    <property type="entry name" value="DUF6428"/>
    <property type="match status" value="1"/>
</dbReference>
<sequence>MKLDTILAILSENPAAALHLMLPDHSFVPAHFHVTEVGRVQKDFIDCGGTVRSTTTCVLQVWVAQDHDHRLDTTKLAHIIRLASPLLKATDLPVEVEYENGAVSQFPVTEAEVTPSGVLLHLGTKHTACLAQDRCGIGAVETACCATPGCC</sequence>
<gene>
    <name evidence="1" type="ORF">FTUN_8859</name>
</gene>
<dbReference type="EMBL" id="CP053452">
    <property type="protein sequence ID" value="QJX01220.1"/>
    <property type="molecule type" value="Genomic_DNA"/>
</dbReference>
<dbReference type="AlphaFoldDB" id="A0A6M5Z474"/>
<organism evidence="1 2">
    <name type="scientific">Frigoriglobus tundricola</name>
    <dbReference type="NCBI Taxonomy" id="2774151"/>
    <lineage>
        <taxon>Bacteria</taxon>
        <taxon>Pseudomonadati</taxon>
        <taxon>Planctomycetota</taxon>
        <taxon>Planctomycetia</taxon>
        <taxon>Gemmatales</taxon>
        <taxon>Gemmataceae</taxon>
        <taxon>Frigoriglobus</taxon>
    </lineage>
</organism>